<gene>
    <name evidence="2" type="ORF">SAMN05421858_4788</name>
</gene>
<dbReference type="EMBL" id="FTNO01000008">
    <property type="protein sequence ID" value="SIR96353.1"/>
    <property type="molecule type" value="Genomic_DNA"/>
</dbReference>
<feature type="region of interest" description="Disordered" evidence="1">
    <location>
        <begin position="13"/>
        <end position="33"/>
    </location>
</feature>
<evidence type="ECO:0008006" key="4">
    <source>
        <dbReference type="Google" id="ProtNLM"/>
    </source>
</evidence>
<protein>
    <recommendedName>
        <fullName evidence="4">DUF4177 domain-containing protein</fullName>
    </recommendedName>
</protein>
<dbReference type="AlphaFoldDB" id="A0A1N7F7P9"/>
<dbReference type="Proteomes" id="UP000186914">
    <property type="component" value="Unassembled WGS sequence"/>
</dbReference>
<dbReference type="RefSeq" id="WP_076433272.1">
    <property type="nucleotide sequence ID" value="NZ_FTNO01000008.1"/>
</dbReference>
<organism evidence="2 3">
    <name type="scientific">Haladaptatus litoreus</name>
    <dbReference type="NCBI Taxonomy" id="553468"/>
    <lineage>
        <taxon>Archaea</taxon>
        <taxon>Methanobacteriati</taxon>
        <taxon>Methanobacteriota</taxon>
        <taxon>Stenosarchaea group</taxon>
        <taxon>Halobacteria</taxon>
        <taxon>Halobacteriales</taxon>
        <taxon>Haladaptataceae</taxon>
        <taxon>Haladaptatus</taxon>
    </lineage>
</organism>
<evidence type="ECO:0000256" key="1">
    <source>
        <dbReference type="SAM" id="MobiDB-lite"/>
    </source>
</evidence>
<feature type="compositionally biased region" description="Basic and acidic residues" evidence="1">
    <location>
        <begin position="16"/>
        <end position="33"/>
    </location>
</feature>
<evidence type="ECO:0000313" key="3">
    <source>
        <dbReference type="Proteomes" id="UP000186914"/>
    </source>
</evidence>
<sequence>MCAQNATQWEYYSLRPPREETQKEASDPTDKLNELGADGWEFVDTIEYEGGGTKYLVLKRPIEHGMEE</sequence>
<proteinExistence type="predicted"/>
<keyword evidence="3" id="KW-1185">Reference proteome</keyword>
<dbReference type="OrthoDB" id="318633at2157"/>
<accession>A0A1N7F7P9</accession>
<reference evidence="3" key="1">
    <citation type="submission" date="2017-01" db="EMBL/GenBank/DDBJ databases">
        <authorList>
            <person name="Varghese N."/>
            <person name="Submissions S."/>
        </authorList>
    </citation>
    <scope>NUCLEOTIDE SEQUENCE [LARGE SCALE GENOMIC DNA]</scope>
    <source>
        <strain evidence="3">CGMCC 1.7737</strain>
    </source>
</reference>
<name>A0A1N7F7P9_9EURY</name>
<evidence type="ECO:0000313" key="2">
    <source>
        <dbReference type="EMBL" id="SIR96353.1"/>
    </source>
</evidence>